<name>A0A812L328_9DINO</name>
<dbReference type="Gene3D" id="2.120.10.80">
    <property type="entry name" value="Kelch-type beta propeller"/>
    <property type="match status" value="2"/>
</dbReference>
<dbReference type="Pfam" id="PF24681">
    <property type="entry name" value="Kelch_KLHDC2_KLHL20_DRC7"/>
    <property type="match status" value="1"/>
</dbReference>
<keyword evidence="3" id="KW-1185">Reference proteome</keyword>
<comment type="caution">
    <text evidence="2">The sequence shown here is derived from an EMBL/GenBank/DDBJ whole genome shotgun (WGS) entry which is preliminary data.</text>
</comment>
<dbReference type="PANTHER" id="PTHR23244">
    <property type="entry name" value="KELCH REPEAT DOMAIN"/>
    <property type="match status" value="1"/>
</dbReference>
<protein>
    <submittedName>
        <fullName evidence="2">Tea1 protein</fullName>
    </submittedName>
</protein>
<dbReference type="InterPro" id="IPR015915">
    <property type="entry name" value="Kelch-typ_b-propeller"/>
</dbReference>
<dbReference type="SUPFAM" id="SSF117281">
    <property type="entry name" value="Kelch motif"/>
    <property type="match status" value="1"/>
</dbReference>
<dbReference type="EMBL" id="CAJNDS010000792">
    <property type="protein sequence ID" value="CAE7234595.1"/>
    <property type="molecule type" value="Genomic_DNA"/>
</dbReference>
<reference evidence="2" key="1">
    <citation type="submission" date="2021-02" db="EMBL/GenBank/DDBJ databases">
        <authorList>
            <person name="Dougan E. K."/>
            <person name="Rhodes N."/>
            <person name="Thang M."/>
            <person name="Chan C."/>
        </authorList>
    </citation>
    <scope>NUCLEOTIDE SEQUENCE</scope>
</reference>
<proteinExistence type="predicted"/>
<evidence type="ECO:0000256" key="1">
    <source>
        <dbReference type="SAM" id="MobiDB-lite"/>
    </source>
</evidence>
<sequence>MSTNTTTAANAGSSSTSSSSMRSMTTTTSTTLTALVEWFQINGSGFVPSARYSHVSSTDAGRFWVFGGTDHLGVDKSDLWHYTLEVGWTLADAASGPAARWMHSAAAADGRFWVFGGYARSPASLFGDLWCFENEAWSKIEGTPSPSARFGHVSAMALTRFWVFGGNDFRISGLNDLWYFTPEVGWAQAFGPGDGSVWPSARQVAGVGADRDGGLWIFGGENAPFNQPFMSNDLWHFTLQAGWRLLDAGSGPSVRGGCSSAMDASGKFWVFGGFDYATILNDLWFFKEECR</sequence>
<evidence type="ECO:0000313" key="2">
    <source>
        <dbReference type="EMBL" id="CAE7234595.1"/>
    </source>
</evidence>
<dbReference type="AlphaFoldDB" id="A0A812L328"/>
<dbReference type="Proteomes" id="UP000604046">
    <property type="component" value="Unassembled WGS sequence"/>
</dbReference>
<evidence type="ECO:0000313" key="3">
    <source>
        <dbReference type="Proteomes" id="UP000604046"/>
    </source>
</evidence>
<gene>
    <name evidence="2" type="primary">tea1</name>
    <name evidence="2" type="ORF">SNAT2548_LOCUS9919</name>
</gene>
<accession>A0A812L328</accession>
<organism evidence="2 3">
    <name type="scientific">Symbiodinium natans</name>
    <dbReference type="NCBI Taxonomy" id="878477"/>
    <lineage>
        <taxon>Eukaryota</taxon>
        <taxon>Sar</taxon>
        <taxon>Alveolata</taxon>
        <taxon>Dinophyceae</taxon>
        <taxon>Suessiales</taxon>
        <taxon>Symbiodiniaceae</taxon>
        <taxon>Symbiodinium</taxon>
    </lineage>
</organism>
<feature type="region of interest" description="Disordered" evidence="1">
    <location>
        <begin position="1"/>
        <end position="24"/>
    </location>
</feature>
<dbReference type="OrthoDB" id="10251809at2759"/>